<feature type="signal peptide" evidence="1">
    <location>
        <begin position="1"/>
        <end position="27"/>
    </location>
</feature>
<proteinExistence type="predicted"/>
<organism evidence="2 3">
    <name type="scientific">Geodermatophilus saharensis</name>
    <dbReference type="NCBI Taxonomy" id="1137994"/>
    <lineage>
        <taxon>Bacteria</taxon>
        <taxon>Bacillati</taxon>
        <taxon>Actinomycetota</taxon>
        <taxon>Actinomycetes</taxon>
        <taxon>Geodermatophilales</taxon>
        <taxon>Geodermatophilaceae</taxon>
        <taxon>Geodermatophilus</taxon>
    </lineage>
</organism>
<accession>A0A239EHH5</accession>
<feature type="chain" id="PRO_5012805575" evidence="1">
    <location>
        <begin position="28"/>
        <end position="169"/>
    </location>
</feature>
<evidence type="ECO:0000313" key="2">
    <source>
        <dbReference type="EMBL" id="SNS43881.1"/>
    </source>
</evidence>
<dbReference type="Proteomes" id="UP000198386">
    <property type="component" value="Unassembled WGS sequence"/>
</dbReference>
<dbReference type="EMBL" id="FZOH01000004">
    <property type="protein sequence ID" value="SNS43881.1"/>
    <property type="molecule type" value="Genomic_DNA"/>
</dbReference>
<protein>
    <submittedName>
        <fullName evidence="2">Uncharacterized protein</fullName>
    </submittedName>
</protein>
<keyword evidence="3" id="KW-1185">Reference proteome</keyword>
<name>A0A239EHH5_9ACTN</name>
<keyword evidence="1" id="KW-0732">Signal</keyword>
<sequence>MARLRRLVLVPAVAAGLVTALAAPAWAAPLTPSKPTTVVIEDLTFPYGPCPDVTVSDFDIRLRIQTFSDGDRVVQEVRNVSYTGTLTGPTGTQTTYEGHFRVVDLFDEGVSVRQGLVGRTTLPDGGELVLTAGRQVLDLGTQDVEVAAGNNTFEEFNAALCGALGAEVV</sequence>
<evidence type="ECO:0000313" key="3">
    <source>
        <dbReference type="Proteomes" id="UP000198386"/>
    </source>
</evidence>
<dbReference type="AlphaFoldDB" id="A0A239EHH5"/>
<dbReference type="RefSeq" id="WP_089404274.1">
    <property type="nucleotide sequence ID" value="NZ_FZOH01000004.1"/>
</dbReference>
<gene>
    <name evidence="2" type="ORF">SAMN04488107_2560</name>
</gene>
<evidence type="ECO:0000256" key="1">
    <source>
        <dbReference type="SAM" id="SignalP"/>
    </source>
</evidence>
<reference evidence="3" key="1">
    <citation type="submission" date="2017-06" db="EMBL/GenBank/DDBJ databases">
        <authorList>
            <person name="Varghese N."/>
            <person name="Submissions S."/>
        </authorList>
    </citation>
    <scope>NUCLEOTIDE SEQUENCE [LARGE SCALE GENOMIC DNA]</scope>
    <source>
        <strain evidence="3">DSM 45423</strain>
    </source>
</reference>